<evidence type="ECO:0000313" key="2">
    <source>
        <dbReference type="Proteomes" id="UP000886998"/>
    </source>
</evidence>
<name>A0A8X6XBA3_9ARAC</name>
<keyword evidence="2" id="KW-1185">Reference proteome</keyword>
<dbReference type="AlphaFoldDB" id="A0A8X6XBA3"/>
<sequence>MNFTHRHMNKKLDIKRSKINITLSRISPHLPNELGNRPNKVGSSCPQPTMHCLCYYVSFVNRDEGIHQHTSSSKEIIFIALKEREKIPYLEYPPPRFDIK</sequence>
<gene>
    <name evidence="1" type="ORF">TNIN_86041</name>
</gene>
<proteinExistence type="predicted"/>
<dbReference type="EMBL" id="BMAV01007554">
    <property type="protein sequence ID" value="GFY50557.1"/>
    <property type="molecule type" value="Genomic_DNA"/>
</dbReference>
<evidence type="ECO:0000313" key="1">
    <source>
        <dbReference type="EMBL" id="GFY50557.1"/>
    </source>
</evidence>
<reference evidence="1" key="1">
    <citation type="submission" date="2020-08" db="EMBL/GenBank/DDBJ databases">
        <title>Multicomponent nature underlies the extraordinary mechanical properties of spider dragline silk.</title>
        <authorList>
            <person name="Kono N."/>
            <person name="Nakamura H."/>
            <person name="Mori M."/>
            <person name="Yoshida Y."/>
            <person name="Ohtoshi R."/>
            <person name="Malay A.D."/>
            <person name="Moran D.A.P."/>
            <person name="Tomita M."/>
            <person name="Numata K."/>
            <person name="Arakawa K."/>
        </authorList>
    </citation>
    <scope>NUCLEOTIDE SEQUENCE</scope>
</reference>
<comment type="caution">
    <text evidence="1">The sequence shown here is derived from an EMBL/GenBank/DDBJ whole genome shotgun (WGS) entry which is preliminary data.</text>
</comment>
<accession>A0A8X6XBA3</accession>
<protein>
    <submittedName>
        <fullName evidence="1">Uncharacterized protein</fullName>
    </submittedName>
</protein>
<organism evidence="1 2">
    <name type="scientific">Trichonephila inaurata madagascariensis</name>
    <dbReference type="NCBI Taxonomy" id="2747483"/>
    <lineage>
        <taxon>Eukaryota</taxon>
        <taxon>Metazoa</taxon>
        <taxon>Ecdysozoa</taxon>
        <taxon>Arthropoda</taxon>
        <taxon>Chelicerata</taxon>
        <taxon>Arachnida</taxon>
        <taxon>Araneae</taxon>
        <taxon>Araneomorphae</taxon>
        <taxon>Entelegynae</taxon>
        <taxon>Araneoidea</taxon>
        <taxon>Nephilidae</taxon>
        <taxon>Trichonephila</taxon>
        <taxon>Trichonephila inaurata</taxon>
    </lineage>
</organism>
<dbReference type="Proteomes" id="UP000886998">
    <property type="component" value="Unassembled WGS sequence"/>
</dbReference>